<dbReference type="PROSITE" id="PS51740">
    <property type="entry name" value="SPOVT_ABRB"/>
    <property type="match status" value="1"/>
</dbReference>
<dbReference type="AlphaFoldDB" id="A0A1F7RT26"/>
<feature type="domain" description="SpoVT-AbrB" evidence="2">
    <location>
        <begin position="2"/>
        <end position="47"/>
    </location>
</feature>
<dbReference type="NCBIfam" id="TIGR01439">
    <property type="entry name" value="lp_hng_hel_AbrB"/>
    <property type="match status" value="1"/>
</dbReference>
<dbReference type="Pfam" id="PF04014">
    <property type="entry name" value="MazE_antitoxin"/>
    <property type="match status" value="1"/>
</dbReference>
<dbReference type="Gene3D" id="2.10.260.10">
    <property type="match status" value="1"/>
</dbReference>
<organism evidence="3 4">
    <name type="scientific">Candidatus Schekmanbacteria bacterium RBG_16_38_11</name>
    <dbReference type="NCBI Taxonomy" id="1817880"/>
    <lineage>
        <taxon>Bacteria</taxon>
        <taxon>Candidatus Schekmaniibacteriota</taxon>
    </lineage>
</organism>
<reference evidence="3 4" key="1">
    <citation type="journal article" date="2016" name="Nat. Commun.">
        <title>Thousands of microbial genomes shed light on interconnected biogeochemical processes in an aquifer system.</title>
        <authorList>
            <person name="Anantharaman K."/>
            <person name="Brown C.T."/>
            <person name="Hug L.A."/>
            <person name="Sharon I."/>
            <person name="Castelle C.J."/>
            <person name="Probst A.J."/>
            <person name="Thomas B.C."/>
            <person name="Singh A."/>
            <person name="Wilkins M.J."/>
            <person name="Karaoz U."/>
            <person name="Brodie E.L."/>
            <person name="Williams K.H."/>
            <person name="Hubbard S.S."/>
            <person name="Banfield J.F."/>
        </authorList>
    </citation>
    <scope>NUCLEOTIDE SEQUENCE [LARGE SCALE GENOMIC DNA]</scope>
</reference>
<dbReference type="InterPro" id="IPR037914">
    <property type="entry name" value="SpoVT-AbrB_sf"/>
</dbReference>
<keyword evidence="1" id="KW-0238">DNA-binding</keyword>
<accession>A0A1F7RT26</accession>
<dbReference type="SUPFAM" id="SSF89447">
    <property type="entry name" value="AbrB/MazE/MraZ-like"/>
    <property type="match status" value="1"/>
</dbReference>
<evidence type="ECO:0000256" key="1">
    <source>
        <dbReference type="PROSITE-ProRule" id="PRU01076"/>
    </source>
</evidence>
<dbReference type="GO" id="GO:0003677">
    <property type="term" value="F:DNA binding"/>
    <property type="evidence" value="ECO:0007669"/>
    <property type="project" value="UniProtKB-UniRule"/>
</dbReference>
<protein>
    <recommendedName>
        <fullName evidence="2">SpoVT-AbrB domain-containing protein</fullName>
    </recommendedName>
</protein>
<comment type="caution">
    <text evidence="3">The sequence shown here is derived from an EMBL/GenBank/DDBJ whole genome shotgun (WGS) entry which is preliminary data.</text>
</comment>
<dbReference type="InterPro" id="IPR007159">
    <property type="entry name" value="SpoVT-AbrB_dom"/>
</dbReference>
<sequence length="85" mass="9384">MAVTAKITSKGQITLPKEVRKILDVGEGSVVVFEEEDNKIVIKSAKTLKEFKGILKGKSKMASFDEIREKAKEYIGEKAAQSGKR</sequence>
<dbReference type="Proteomes" id="UP000178435">
    <property type="component" value="Unassembled WGS sequence"/>
</dbReference>
<evidence type="ECO:0000313" key="4">
    <source>
        <dbReference type="Proteomes" id="UP000178435"/>
    </source>
</evidence>
<dbReference type="SMART" id="SM00966">
    <property type="entry name" value="SpoVT_AbrB"/>
    <property type="match status" value="1"/>
</dbReference>
<name>A0A1F7RT26_9BACT</name>
<evidence type="ECO:0000313" key="3">
    <source>
        <dbReference type="EMBL" id="OGL44591.1"/>
    </source>
</evidence>
<evidence type="ECO:0000259" key="2">
    <source>
        <dbReference type="PROSITE" id="PS51740"/>
    </source>
</evidence>
<dbReference type="EMBL" id="MGDF01000137">
    <property type="protein sequence ID" value="OGL44591.1"/>
    <property type="molecule type" value="Genomic_DNA"/>
</dbReference>
<proteinExistence type="predicted"/>
<dbReference type="InterPro" id="IPR052975">
    <property type="entry name" value="Repressor-like_regulatory"/>
</dbReference>
<gene>
    <name evidence="3" type="ORF">A2149_04590</name>
</gene>
<dbReference type="PANTHER" id="PTHR34860:SF6">
    <property type="entry name" value="REPRESSOR-LIKE PROTEIN SSO7C3"/>
    <property type="match status" value="1"/>
</dbReference>
<dbReference type="PANTHER" id="PTHR34860">
    <property type="entry name" value="REPRESSOR-LIKE PROTEIN SSO7C3"/>
    <property type="match status" value="1"/>
</dbReference>